<protein>
    <recommendedName>
        <fullName evidence="1">Protein kinase domain-containing protein</fullName>
    </recommendedName>
</protein>
<dbReference type="SUPFAM" id="SSF56112">
    <property type="entry name" value="Protein kinase-like (PK-like)"/>
    <property type="match status" value="2"/>
</dbReference>
<dbReference type="EMBL" id="PQFF01000518">
    <property type="protein sequence ID" value="RHZ46344.1"/>
    <property type="molecule type" value="Genomic_DNA"/>
</dbReference>
<name>A0A397G8W6_9GLOM</name>
<dbReference type="Proteomes" id="UP000266861">
    <property type="component" value="Unassembled WGS sequence"/>
</dbReference>
<feature type="domain" description="Protein kinase" evidence="1">
    <location>
        <begin position="78"/>
        <end position="354"/>
    </location>
</feature>
<proteinExistence type="predicted"/>
<dbReference type="GO" id="GO:0005737">
    <property type="term" value="C:cytoplasm"/>
    <property type="evidence" value="ECO:0007669"/>
    <property type="project" value="TreeGrafter"/>
</dbReference>
<reference evidence="2 3" key="1">
    <citation type="submission" date="2018-08" db="EMBL/GenBank/DDBJ databases">
        <title>Genome and evolution of the arbuscular mycorrhizal fungus Diversispora epigaea (formerly Glomus versiforme) and its bacterial endosymbionts.</title>
        <authorList>
            <person name="Sun X."/>
            <person name="Fei Z."/>
            <person name="Harrison M."/>
        </authorList>
    </citation>
    <scope>NUCLEOTIDE SEQUENCE [LARGE SCALE GENOMIC DNA]</scope>
    <source>
        <strain evidence="2 3">IT104</strain>
    </source>
</reference>
<evidence type="ECO:0000313" key="3">
    <source>
        <dbReference type="Proteomes" id="UP000266861"/>
    </source>
</evidence>
<dbReference type="STRING" id="1348612.A0A397G8W6"/>
<dbReference type="Gene3D" id="1.10.510.10">
    <property type="entry name" value="Transferase(Phosphotransferase) domain 1"/>
    <property type="match status" value="2"/>
</dbReference>
<accession>A0A397G8W6</accession>
<dbReference type="GO" id="GO:0005524">
    <property type="term" value="F:ATP binding"/>
    <property type="evidence" value="ECO:0007669"/>
    <property type="project" value="InterPro"/>
</dbReference>
<dbReference type="InterPro" id="IPR001245">
    <property type="entry name" value="Ser-Thr/Tyr_kinase_cat_dom"/>
</dbReference>
<evidence type="ECO:0000259" key="1">
    <source>
        <dbReference type="PROSITE" id="PS50011"/>
    </source>
</evidence>
<sequence length="606" mass="71245">MFQHIEICPGGHSSKDFAYSDSKNFIHSNGNCDLCTKERFIQEFETWSSGNTSIDEIIQESQTSNIIYKLQWIPYDNFQNIEHIADGLYSARLENGIKWEWNFIKQDWEYHLIFNKVTLKEIKDSKFDIAEFLKMTKIVNNDNEFLDCYGISKNHSTQNYIFVMDLFDHDLHNFLSKNFWDLEWSSKVNILFTVAYGLESLHEKNLVYCDLHGGNILIKDYNYPKAVAVIDLGLCKLENDSILNCNNKNNKIYGLIPYLPPEVLRGNEFTRKGNIYSFGGIMYEIITAQRPFADQAHDTYLMIDICNGVRPKVPDFMLNWIPEWYLNLMYRCWSDDPSERPTADELVYLFYEILDKLSDNFVDNNVMRQLEIADENQRNTSKSQKQELFELFSHSNKLNPQSYYISRYIHTLHGLHDLLEEIKSGKSSGNEFTRKGNIYSFGGIMYEIITAQRPFADQAHDTYLMIDICNGVRPKVPDFMLNWIPEWYLNLMYRCWSDDPSERPTADELVYLFYEILDKLSDNFVDNNVMRQLEIADENQRNTSKSQKQELFELFSHSNKLNPQSYYISRYIHTLHGLHDLLEEIKSGKSSDPNLLLKSDESIQYL</sequence>
<dbReference type="InterPro" id="IPR050167">
    <property type="entry name" value="Ser_Thr_protein_kinase"/>
</dbReference>
<comment type="caution">
    <text evidence="2">The sequence shown here is derived from an EMBL/GenBank/DDBJ whole genome shotgun (WGS) entry which is preliminary data.</text>
</comment>
<gene>
    <name evidence="2" type="ORF">Glove_624g33</name>
</gene>
<organism evidence="2 3">
    <name type="scientific">Diversispora epigaea</name>
    <dbReference type="NCBI Taxonomy" id="1348612"/>
    <lineage>
        <taxon>Eukaryota</taxon>
        <taxon>Fungi</taxon>
        <taxon>Fungi incertae sedis</taxon>
        <taxon>Mucoromycota</taxon>
        <taxon>Glomeromycotina</taxon>
        <taxon>Glomeromycetes</taxon>
        <taxon>Diversisporales</taxon>
        <taxon>Diversisporaceae</taxon>
        <taxon>Diversispora</taxon>
    </lineage>
</organism>
<dbReference type="AlphaFoldDB" id="A0A397G8W6"/>
<dbReference type="InterPro" id="IPR000719">
    <property type="entry name" value="Prot_kinase_dom"/>
</dbReference>
<dbReference type="Pfam" id="PF07714">
    <property type="entry name" value="PK_Tyr_Ser-Thr"/>
    <property type="match status" value="2"/>
</dbReference>
<dbReference type="GO" id="GO:0007165">
    <property type="term" value="P:signal transduction"/>
    <property type="evidence" value="ECO:0007669"/>
    <property type="project" value="TreeGrafter"/>
</dbReference>
<dbReference type="InterPro" id="IPR011009">
    <property type="entry name" value="Kinase-like_dom_sf"/>
</dbReference>
<keyword evidence="3" id="KW-1185">Reference proteome</keyword>
<evidence type="ECO:0000313" key="2">
    <source>
        <dbReference type="EMBL" id="RHZ46344.1"/>
    </source>
</evidence>
<dbReference type="PROSITE" id="PS50011">
    <property type="entry name" value="PROTEIN_KINASE_DOM"/>
    <property type="match status" value="1"/>
</dbReference>
<dbReference type="PANTHER" id="PTHR23257">
    <property type="entry name" value="SERINE-THREONINE PROTEIN KINASE"/>
    <property type="match status" value="1"/>
</dbReference>
<dbReference type="OrthoDB" id="2490842at2759"/>
<dbReference type="GO" id="GO:0004672">
    <property type="term" value="F:protein kinase activity"/>
    <property type="evidence" value="ECO:0007669"/>
    <property type="project" value="InterPro"/>
</dbReference>